<evidence type="ECO:0000313" key="2">
    <source>
        <dbReference type="EMBL" id="KAF2129396.1"/>
    </source>
</evidence>
<feature type="region of interest" description="Disordered" evidence="1">
    <location>
        <begin position="132"/>
        <end position="151"/>
    </location>
</feature>
<dbReference type="GeneID" id="54410879"/>
<reference evidence="2" key="1">
    <citation type="journal article" date="2020" name="Stud. Mycol.">
        <title>101 Dothideomycetes genomes: a test case for predicting lifestyles and emergence of pathogens.</title>
        <authorList>
            <person name="Haridas S."/>
            <person name="Albert R."/>
            <person name="Binder M."/>
            <person name="Bloem J."/>
            <person name="Labutti K."/>
            <person name="Salamov A."/>
            <person name="Andreopoulos B."/>
            <person name="Baker S."/>
            <person name="Barry K."/>
            <person name="Bills G."/>
            <person name="Bluhm B."/>
            <person name="Cannon C."/>
            <person name="Castanera R."/>
            <person name="Culley D."/>
            <person name="Daum C."/>
            <person name="Ezra D."/>
            <person name="Gonzalez J."/>
            <person name="Henrissat B."/>
            <person name="Kuo A."/>
            <person name="Liang C."/>
            <person name="Lipzen A."/>
            <person name="Lutzoni F."/>
            <person name="Magnuson J."/>
            <person name="Mondo S."/>
            <person name="Nolan M."/>
            <person name="Ohm R."/>
            <person name="Pangilinan J."/>
            <person name="Park H.-J."/>
            <person name="Ramirez L."/>
            <person name="Alfaro M."/>
            <person name="Sun H."/>
            <person name="Tritt A."/>
            <person name="Yoshinaga Y."/>
            <person name="Zwiers L.-H."/>
            <person name="Turgeon B."/>
            <person name="Goodwin S."/>
            <person name="Spatafora J."/>
            <person name="Crous P."/>
            <person name="Grigoriev I."/>
        </authorList>
    </citation>
    <scope>NUCLEOTIDE SEQUENCE</scope>
    <source>
        <strain evidence="2">CBS 119687</strain>
    </source>
</reference>
<dbReference type="Proteomes" id="UP000799771">
    <property type="component" value="Unassembled WGS sequence"/>
</dbReference>
<dbReference type="RefSeq" id="XP_033523785.1">
    <property type="nucleotide sequence ID" value="XM_033670447.1"/>
</dbReference>
<keyword evidence="3" id="KW-1185">Reference proteome</keyword>
<feature type="compositionally biased region" description="Polar residues" evidence="1">
    <location>
        <begin position="242"/>
        <end position="252"/>
    </location>
</feature>
<feature type="region of interest" description="Disordered" evidence="1">
    <location>
        <begin position="238"/>
        <end position="271"/>
    </location>
</feature>
<evidence type="ECO:0000256" key="1">
    <source>
        <dbReference type="SAM" id="MobiDB-lite"/>
    </source>
</evidence>
<proteinExistence type="predicted"/>
<dbReference type="OrthoDB" id="3801492at2759"/>
<sequence>MPDNSEAGEPSPSRTTSTHQHHYQSALPDAPPLQTEGLSDPSRHTPETWRNVPITGRDITNPRVGALPITRVRSLPARSSHQPQFISATETQRPRSVGAMIEFSHHFHQRGEPGGDDDPSSTQSLNVEHDAVVSNNLESSSTPSGVGTRLRYPTKPVHDLNLHSSGILTPLLAHSSPSQVDSQTSFGTIDHDDLPKYMSAFEYAIRPFMDERIHPESHLHLPSPTEASTMSEIVLSPAARPSETNESDTNGYDSDSDDPDHDHDKVPEDSVPLHVRRDNNFRTRIRLTHIRILLMRCQVLQDTVFLIQHKPWNTNLKHPPYWYYAKIRRMAYRARQLAAALQSDALLARCEYWAGRGCGGTRDYQLAVEHFSRAIKLDVENDEAKNGRLVLRGLRPDEKDDVDFLLQSVMTRWSTWQANCFRFQLLAENEAERTGHSIQACMEGIIPDVTSPVWMPDRDRIMAIAKREFGMRRRLGLRAAFLEKDDEEKIGREVEEQVSEEWEFECIGEREGCKRTLNEAEWWYIRHGDSMTRKEQIPEYDSEPWEAEERALSVESQSSFSSDLPSEPLYHGSSPPGFSPSTMSSTSESDHIEEQQPEENPLGRELRQAGWSSPSRRRSARRGSLSPPPPSRLGLRRHLIVPPIRTNF</sequence>
<feature type="region of interest" description="Disordered" evidence="1">
    <location>
        <begin position="1"/>
        <end position="62"/>
    </location>
</feature>
<organism evidence="2 3">
    <name type="scientific">Dothidotthia symphoricarpi CBS 119687</name>
    <dbReference type="NCBI Taxonomy" id="1392245"/>
    <lineage>
        <taxon>Eukaryota</taxon>
        <taxon>Fungi</taxon>
        <taxon>Dikarya</taxon>
        <taxon>Ascomycota</taxon>
        <taxon>Pezizomycotina</taxon>
        <taxon>Dothideomycetes</taxon>
        <taxon>Pleosporomycetidae</taxon>
        <taxon>Pleosporales</taxon>
        <taxon>Dothidotthiaceae</taxon>
        <taxon>Dothidotthia</taxon>
    </lineage>
</organism>
<protein>
    <submittedName>
        <fullName evidence="2">Uncharacterized protein</fullName>
    </submittedName>
</protein>
<feature type="region of interest" description="Disordered" evidence="1">
    <location>
        <begin position="533"/>
        <end position="648"/>
    </location>
</feature>
<dbReference type="EMBL" id="ML977506">
    <property type="protein sequence ID" value="KAF2129396.1"/>
    <property type="molecule type" value="Genomic_DNA"/>
</dbReference>
<name>A0A6A6ACV3_9PLEO</name>
<evidence type="ECO:0000313" key="3">
    <source>
        <dbReference type="Proteomes" id="UP000799771"/>
    </source>
</evidence>
<feature type="compositionally biased region" description="Polar residues" evidence="1">
    <location>
        <begin position="554"/>
        <end position="564"/>
    </location>
</feature>
<accession>A0A6A6ACV3</accession>
<dbReference type="AlphaFoldDB" id="A0A6A6ACV3"/>
<feature type="compositionally biased region" description="Polar residues" evidence="1">
    <location>
        <begin position="133"/>
        <end position="145"/>
    </location>
</feature>
<feature type="compositionally biased region" description="Low complexity" evidence="1">
    <location>
        <begin position="572"/>
        <end position="587"/>
    </location>
</feature>
<gene>
    <name evidence="2" type="ORF">P153DRAFT_385608</name>
</gene>